<feature type="transmembrane region" description="Helical" evidence="6">
    <location>
        <begin position="348"/>
        <end position="367"/>
    </location>
</feature>
<feature type="transmembrane region" description="Helical" evidence="6">
    <location>
        <begin position="47"/>
        <end position="67"/>
    </location>
</feature>
<dbReference type="Pfam" id="PF07690">
    <property type="entry name" value="MFS_1"/>
    <property type="match status" value="1"/>
</dbReference>
<dbReference type="SUPFAM" id="SSF103473">
    <property type="entry name" value="MFS general substrate transporter"/>
    <property type="match status" value="1"/>
</dbReference>
<reference evidence="9" key="1">
    <citation type="journal article" date="2020" name="Stud. Mycol.">
        <title>101 Dothideomycetes genomes: A test case for predicting lifestyles and emergence of pathogens.</title>
        <authorList>
            <person name="Haridas S."/>
            <person name="Albert R."/>
            <person name="Binder M."/>
            <person name="Bloem J."/>
            <person name="LaButti K."/>
            <person name="Salamov A."/>
            <person name="Andreopoulos B."/>
            <person name="Baker S."/>
            <person name="Barry K."/>
            <person name="Bills G."/>
            <person name="Bluhm B."/>
            <person name="Cannon C."/>
            <person name="Castanera R."/>
            <person name="Culley D."/>
            <person name="Daum C."/>
            <person name="Ezra D."/>
            <person name="Gonzalez J."/>
            <person name="Henrissat B."/>
            <person name="Kuo A."/>
            <person name="Liang C."/>
            <person name="Lipzen A."/>
            <person name="Lutzoni F."/>
            <person name="Magnuson J."/>
            <person name="Mondo S."/>
            <person name="Nolan M."/>
            <person name="Ohm R."/>
            <person name="Pangilinan J."/>
            <person name="Park H.-J."/>
            <person name="Ramirez L."/>
            <person name="Alfaro M."/>
            <person name="Sun H."/>
            <person name="Tritt A."/>
            <person name="Yoshinaga Y."/>
            <person name="Zwiers L.-H."/>
            <person name="Turgeon B."/>
            <person name="Goodwin S."/>
            <person name="Spatafora J."/>
            <person name="Crous P."/>
            <person name="Grigoriev I."/>
        </authorList>
    </citation>
    <scope>NUCLEOTIDE SEQUENCE [LARGE SCALE GENOMIC DNA]</scope>
    <source>
        <strain evidence="9">CBS 304.66</strain>
    </source>
</reference>
<feature type="transmembrane region" description="Helical" evidence="6">
    <location>
        <begin position="87"/>
        <end position="109"/>
    </location>
</feature>
<evidence type="ECO:0000256" key="2">
    <source>
        <dbReference type="ARBA" id="ARBA00022448"/>
    </source>
</evidence>
<evidence type="ECO:0000313" key="9">
    <source>
        <dbReference type="Proteomes" id="UP000800093"/>
    </source>
</evidence>
<dbReference type="Gene3D" id="1.20.1250.20">
    <property type="entry name" value="MFS general substrate transporter like domains"/>
    <property type="match status" value="2"/>
</dbReference>
<keyword evidence="2" id="KW-0813">Transport</keyword>
<dbReference type="PANTHER" id="PTHR43791:SF58">
    <property type="entry name" value="TRANSPORTER, PUTATIVE (AFU_ORTHOLOGUE AFUA_8G04470)-RELATED"/>
    <property type="match status" value="1"/>
</dbReference>
<evidence type="ECO:0000256" key="4">
    <source>
        <dbReference type="ARBA" id="ARBA00022989"/>
    </source>
</evidence>
<dbReference type="GO" id="GO:0022857">
    <property type="term" value="F:transmembrane transporter activity"/>
    <property type="evidence" value="ECO:0007669"/>
    <property type="project" value="InterPro"/>
</dbReference>
<feature type="domain" description="Major facilitator superfamily (MFS) profile" evidence="7">
    <location>
        <begin position="49"/>
        <end position="470"/>
    </location>
</feature>
<comment type="subcellular location">
    <subcellularLocation>
        <location evidence="1">Membrane</location>
        <topology evidence="1">Multi-pass membrane protein</topology>
    </subcellularLocation>
</comment>
<evidence type="ECO:0000256" key="1">
    <source>
        <dbReference type="ARBA" id="ARBA00004141"/>
    </source>
</evidence>
<dbReference type="EMBL" id="ML986579">
    <property type="protein sequence ID" value="KAF2270394.1"/>
    <property type="molecule type" value="Genomic_DNA"/>
</dbReference>
<dbReference type="PROSITE" id="PS50850">
    <property type="entry name" value="MFS"/>
    <property type="match status" value="1"/>
</dbReference>
<feature type="transmembrane region" description="Helical" evidence="6">
    <location>
        <begin position="142"/>
        <end position="164"/>
    </location>
</feature>
<evidence type="ECO:0000256" key="5">
    <source>
        <dbReference type="ARBA" id="ARBA00023136"/>
    </source>
</evidence>
<feature type="transmembrane region" description="Helical" evidence="6">
    <location>
        <begin position="320"/>
        <end position="341"/>
    </location>
</feature>
<keyword evidence="4 6" id="KW-1133">Transmembrane helix</keyword>
<gene>
    <name evidence="8" type="ORF">CC78DRAFT_611292</name>
</gene>
<feature type="transmembrane region" description="Helical" evidence="6">
    <location>
        <begin position="176"/>
        <end position="197"/>
    </location>
</feature>
<protein>
    <submittedName>
        <fullName evidence="8">MFS general substrate transporter</fullName>
    </submittedName>
</protein>
<proteinExistence type="predicted"/>
<dbReference type="InterPro" id="IPR036259">
    <property type="entry name" value="MFS_trans_sf"/>
</dbReference>
<keyword evidence="3 6" id="KW-0812">Transmembrane</keyword>
<keyword evidence="9" id="KW-1185">Reference proteome</keyword>
<dbReference type="AlphaFoldDB" id="A0A9P4NBW6"/>
<name>A0A9P4NBW6_9PLEO</name>
<feature type="transmembrane region" description="Helical" evidence="6">
    <location>
        <begin position="440"/>
        <end position="463"/>
    </location>
</feature>
<evidence type="ECO:0000256" key="3">
    <source>
        <dbReference type="ARBA" id="ARBA00022692"/>
    </source>
</evidence>
<feature type="transmembrane region" description="Helical" evidence="6">
    <location>
        <begin position="373"/>
        <end position="395"/>
    </location>
</feature>
<comment type="caution">
    <text evidence="8">The sequence shown here is derived from an EMBL/GenBank/DDBJ whole genome shotgun (WGS) entry which is preliminary data.</text>
</comment>
<evidence type="ECO:0000259" key="7">
    <source>
        <dbReference type="PROSITE" id="PS50850"/>
    </source>
</evidence>
<dbReference type="FunFam" id="1.20.1250.20:FF:001024">
    <property type="entry name" value="MFS general substrate transporter"/>
    <property type="match status" value="1"/>
</dbReference>
<accession>A0A9P4NBW6</accession>
<dbReference type="FunFam" id="1.20.1250.20:FF:000783">
    <property type="entry name" value="MFS general substrate transporter"/>
    <property type="match status" value="1"/>
</dbReference>
<keyword evidence="5 6" id="KW-0472">Membrane</keyword>
<dbReference type="PANTHER" id="PTHR43791">
    <property type="entry name" value="PERMEASE-RELATED"/>
    <property type="match status" value="1"/>
</dbReference>
<feature type="transmembrane region" description="Helical" evidence="6">
    <location>
        <begin position="283"/>
        <end position="308"/>
    </location>
</feature>
<dbReference type="InterPro" id="IPR020846">
    <property type="entry name" value="MFS_dom"/>
</dbReference>
<dbReference type="OrthoDB" id="2962993at2759"/>
<feature type="transmembrane region" description="Helical" evidence="6">
    <location>
        <begin position="116"/>
        <end position="136"/>
    </location>
</feature>
<sequence length="485" mass="53838">MAKSPSSTSELEQALGGITEIEEEDISNEPGEDHLSIERRIRLKVDLRLCTIAGILCSLNLLDSGVISSASVTSMLSDLHLDQGNRYSVSIFIFTIASIAFQLPSTIAVRTFGPRIWFSLITFCFGLITLCTAFVQTWRQMIALRILLGIAMSGVYPGLTYLISTWYTRKEQQLRFAFMQSGEVIVLATGSIVNFGLNQLDGRHGIKGWQWMFIVQGAITAFIGIVTYWWMVDFPETAHQSFLFLTEEESKIASTRIEKDRGDVEADPFSWPMVLKHAKDIKVYGFCTLYFLQNLVSTSLSYFLPIILQGGMGFSTNKAILLSAPPYYYAVLPAILSSLVGDRFQLRGPIITFNSVCLIVGFCMLGFTDQVTIRYVGTYLATGAYVANWAAMATYQANNIVGQWKRVFTAAAVTACNGAGGIAGSFIVRQPEAPTYMTAIWVSIGSHILIIGVVACFSLYFYVANQRQRRGKTVIESTEGFRFTY</sequence>
<organism evidence="8 9">
    <name type="scientific">Lojkania enalia</name>
    <dbReference type="NCBI Taxonomy" id="147567"/>
    <lineage>
        <taxon>Eukaryota</taxon>
        <taxon>Fungi</taxon>
        <taxon>Dikarya</taxon>
        <taxon>Ascomycota</taxon>
        <taxon>Pezizomycotina</taxon>
        <taxon>Dothideomycetes</taxon>
        <taxon>Pleosporomycetidae</taxon>
        <taxon>Pleosporales</taxon>
        <taxon>Pleosporales incertae sedis</taxon>
        <taxon>Lojkania</taxon>
    </lineage>
</organism>
<dbReference type="GO" id="GO:0016020">
    <property type="term" value="C:membrane"/>
    <property type="evidence" value="ECO:0007669"/>
    <property type="project" value="UniProtKB-SubCell"/>
</dbReference>
<dbReference type="InterPro" id="IPR011701">
    <property type="entry name" value="MFS"/>
</dbReference>
<feature type="transmembrane region" description="Helical" evidence="6">
    <location>
        <begin position="407"/>
        <end position="428"/>
    </location>
</feature>
<evidence type="ECO:0000256" key="6">
    <source>
        <dbReference type="SAM" id="Phobius"/>
    </source>
</evidence>
<evidence type="ECO:0000313" key="8">
    <source>
        <dbReference type="EMBL" id="KAF2270394.1"/>
    </source>
</evidence>
<dbReference type="Proteomes" id="UP000800093">
    <property type="component" value="Unassembled WGS sequence"/>
</dbReference>
<feature type="transmembrane region" description="Helical" evidence="6">
    <location>
        <begin position="209"/>
        <end position="231"/>
    </location>
</feature>